<reference evidence="1" key="1">
    <citation type="submission" date="2023-04" db="EMBL/GenBank/DDBJ databases">
        <title>Draft Genome sequencing of Naganishia species isolated from polar environments using Oxford Nanopore Technology.</title>
        <authorList>
            <person name="Leo P."/>
            <person name="Venkateswaran K."/>
        </authorList>
    </citation>
    <scope>NUCLEOTIDE SEQUENCE</scope>
    <source>
        <strain evidence="1">MNA-CCFEE 5423</strain>
    </source>
</reference>
<protein>
    <submittedName>
        <fullName evidence="1">Uncharacterized protein</fullName>
    </submittedName>
</protein>
<proteinExistence type="predicted"/>
<evidence type="ECO:0000313" key="1">
    <source>
        <dbReference type="EMBL" id="KAJ9108807.1"/>
    </source>
</evidence>
<name>A0ACC2WCK5_9TREE</name>
<comment type="caution">
    <text evidence="1">The sequence shown here is derived from an EMBL/GenBank/DDBJ whole genome shotgun (WGS) entry which is preliminary data.</text>
</comment>
<organism evidence="1 2">
    <name type="scientific">Naganishia friedmannii</name>
    <dbReference type="NCBI Taxonomy" id="89922"/>
    <lineage>
        <taxon>Eukaryota</taxon>
        <taxon>Fungi</taxon>
        <taxon>Dikarya</taxon>
        <taxon>Basidiomycota</taxon>
        <taxon>Agaricomycotina</taxon>
        <taxon>Tremellomycetes</taxon>
        <taxon>Filobasidiales</taxon>
        <taxon>Filobasidiaceae</taxon>
        <taxon>Naganishia</taxon>
    </lineage>
</organism>
<dbReference type="Proteomes" id="UP001227268">
    <property type="component" value="Unassembled WGS sequence"/>
</dbReference>
<accession>A0ACC2WCK5</accession>
<keyword evidence="2" id="KW-1185">Reference proteome</keyword>
<dbReference type="EMBL" id="JASBWT010000001">
    <property type="protein sequence ID" value="KAJ9108807.1"/>
    <property type="molecule type" value="Genomic_DNA"/>
</dbReference>
<evidence type="ECO:0000313" key="2">
    <source>
        <dbReference type="Proteomes" id="UP001227268"/>
    </source>
</evidence>
<gene>
    <name evidence="1" type="ORF">QFC21_000127</name>
</gene>
<sequence>MWDIIDDTIARKLNSSDASEYAEMIGFFGPRVWGVIWLFNSALFFVAGILVGLAAFKRDWEEQKEAAQNFMGGEISGSSLPPHLALTVGN</sequence>